<organism evidence="3 4">
    <name type="scientific">Agaricicola taiwanensis</name>
    <dbReference type="NCBI Taxonomy" id="591372"/>
    <lineage>
        <taxon>Bacteria</taxon>
        <taxon>Pseudomonadati</taxon>
        <taxon>Pseudomonadota</taxon>
        <taxon>Alphaproteobacteria</taxon>
        <taxon>Rhodobacterales</taxon>
        <taxon>Paracoccaceae</taxon>
        <taxon>Agaricicola</taxon>
    </lineage>
</organism>
<evidence type="ECO:0000313" key="3">
    <source>
        <dbReference type="EMBL" id="GGE35109.1"/>
    </source>
</evidence>
<name>A0A8J2VNA6_9RHOB</name>
<dbReference type="Proteomes" id="UP000602745">
    <property type="component" value="Unassembled WGS sequence"/>
</dbReference>
<dbReference type="Gene3D" id="3.40.50.20">
    <property type="match status" value="1"/>
</dbReference>
<dbReference type="EMBL" id="BMCP01000001">
    <property type="protein sequence ID" value="GGE35109.1"/>
    <property type="molecule type" value="Genomic_DNA"/>
</dbReference>
<evidence type="ECO:0000256" key="1">
    <source>
        <dbReference type="PROSITE-ProRule" id="PRU00409"/>
    </source>
</evidence>
<keyword evidence="1" id="KW-0547">Nucleotide-binding</keyword>
<dbReference type="Pfam" id="PF15632">
    <property type="entry name" value="ATPgrasp_Ter"/>
    <property type="match status" value="1"/>
</dbReference>
<evidence type="ECO:0000313" key="4">
    <source>
        <dbReference type="Proteomes" id="UP000602745"/>
    </source>
</evidence>
<dbReference type="RefSeq" id="WP_188408635.1">
    <property type="nucleotide sequence ID" value="NZ_BMCP01000001.1"/>
</dbReference>
<comment type="caution">
    <text evidence="3">The sequence shown here is derived from an EMBL/GenBank/DDBJ whole genome shotgun (WGS) entry which is preliminary data.</text>
</comment>
<accession>A0A8J2VNA6</accession>
<reference evidence="3" key="2">
    <citation type="submission" date="2020-09" db="EMBL/GenBank/DDBJ databases">
        <authorList>
            <person name="Sun Q."/>
            <person name="Sedlacek I."/>
        </authorList>
    </citation>
    <scope>NUCLEOTIDE SEQUENCE</scope>
    <source>
        <strain evidence="3">CCM 7684</strain>
    </source>
</reference>
<dbReference type="InterPro" id="IPR048764">
    <property type="entry name" value="PylC_N"/>
</dbReference>
<protein>
    <recommendedName>
        <fullName evidence="2">ATP-grasp domain-containing protein</fullName>
    </recommendedName>
</protein>
<dbReference type="Gene3D" id="3.30.470.20">
    <property type="entry name" value="ATP-grasp fold, B domain"/>
    <property type="match status" value="1"/>
</dbReference>
<dbReference type="InterPro" id="IPR011761">
    <property type="entry name" value="ATP-grasp"/>
</dbReference>
<proteinExistence type="predicted"/>
<keyword evidence="4" id="KW-1185">Reference proteome</keyword>
<keyword evidence="1" id="KW-0067">ATP-binding</keyword>
<reference evidence="3" key="1">
    <citation type="journal article" date="2014" name="Int. J. Syst. Evol. Microbiol.">
        <title>Complete genome sequence of Corynebacterium casei LMG S-19264T (=DSM 44701T), isolated from a smear-ripened cheese.</title>
        <authorList>
            <consortium name="US DOE Joint Genome Institute (JGI-PGF)"/>
            <person name="Walter F."/>
            <person name="Albersmeier A."/>
            <person name="Kalinowski J."/>
            <person name="Ruckert C."/>
        </authorList>
    </citation>
    <scope>NUCLEOTIDE SEQUENCE</scope>
    <source>
        <strain evidence="3">CCM 7684</strain>
    </source>
</reference>
<dbReference type="Pfam" id="PF21360">
    <property type="entry name" value="PylC-like_N"/>
    <property type="match status" value="1"/>
</dbReference>
<dbReference type="GO" id="GO:0005524">
    <property type="term" value="F:ATP binding"/>
    <property type="evidence" value="ECO:0007669"/>
    <property type="project" value="UniProtKB-UniRule"/>
</dbReference>
<sequence length="342" mass="37183">MSFTIALTATGGGLSAATVTLLKQSRRHEVRVLALNAGPLPVAGRLADAYAQVPRGDDPAYVAEVVKVLTREQVDLLLPCSDEEALALARARDAVEATGTRLACADAATLELVSDKPRCFTWLREQGFEVPDWKLCSTAEELEAAYEHFGRRSFAAKPARGRGNRGVYIVRDDMIGVRASVSGRELHMDGETFFRDHATKLPNLLPILVCERLEEPCYDIDVLSWQGKVLRTVPRRRLNPEGMPFLGNVIELDARLHALAGRLAEALGLSWLYDFDVMTRADGTPVVIEVNPRPSGSMAASVAAGLPLLDDLISVAKGEALPDWPHLQSATILPMTSLVVLP</sequence>
<dbReference type="GO" id="GO:0046872">
    <property type="term" value="F:metal ion binding"/>
    <property type="evidence" value="ECO:0007669"/>
    <property type="project" value="InterPro"/>
</dbReference>
<dbReference type="PROSITE" id="PS50975">
    <property type="entry name" value="ATP_GRASP"/>
    <property type="match status" value="1"/>
</dbReference>
<dbReference type="SUPFAM" id="SSF56059">
    <property type="entry name" value="Glutathione synthetase ATP-binding domain-like"/>
    <property type="match status" value="1"/>
</dbReference>
<dbReference type="AlphaFoldDB" id="A0A8J2VNA6"/>
<gene>
    <name evidence="3" type="ORF">GCM10007276_10760</name>
</gene>
<evidence type="ECO:0000259" key="2">
    <source>
        <dbReference type="PROSITE" id="PS50975"/>
    </source>
</evidence>
<feature type="domain" description="ATP-grasp" evidence="2">
    <location>
        <begin position="120"/>
        <end position="317"/>
    </location>
</feature>